<dbReference type="EMBL" id="GDHC01002480">
    <property type="protein sequence ID" value="JAQ16149.1"/>
    <property type="molecule type" value="Transcribed_RNA"/>
</dbReference>
<protein>
    <submittedName>
        <fullName evidence="5">Uncharacterized protein</fullName>
    </submittedName>
</protein>
<name>A0A0A9XCW0_LYGHE</name>
<dbReference type="Pfam" id="PF15341">
    <property type="entry name" value="SLX9"/>
    <property type="match status" value="1"/>
</dbReference>
<dbReference type="GO" id="GO:0000462">
    <property type="term" value="P:maturation of SSU-rRNA from tricistronic rRNA transcript (SSU-rRNA, 5.8S rRNA, LSU-rRNA)"/>
    <property type="evidence" value="ECO:0007669"/>
    <property type="project" value="InterPro"/>
</dbReference>
<dbReference type="GO" id="GO:0005730">
    <property type="term" value="C:nucleolus"/>
    <property type="evidence" value="ECO:0007669"/>
    <property type="project" value="UniProtKB-SubCell"/>
</dbReference>
<evidence type="ECO:0000256" key="2">
    <source>
        <dbReference type="ARBA" id="ARBA00011022"/>
    </source>
</evidence>
<proteinExistence type="inferred from homology"/>
<dbReference type="AlphaFoldDB" id="A0A0A9XCW0"/>
<evidence type="ECO:0000256" key="4">
    <source>
        <dbReference type="SAM" id="MobiDB-lite"/>
    </source>
</evidence>
<evidence type="ECO:0000256" key="1">
    <source>
        <dbReference type="ARBA" id="ARBA00004604"/>
    </source>
</evidence>
<dbReference type="GO" id="GO:0030688">
    <property type="term" value="C:preribosome, small subunit precursor"/>
    <property type="evidence" value="ECO:0007669"/>
    <property type="project" value="InterPro"/>
</dbReference>
<organism evidence="5">
    <name type="scientific">Lygus hesperus</name>
    <name type="common">Western plant bug</name>
    <dbReference type="NCBI Taxonomy" id="30085"/>
    <lineage>
        <taxon>Eukaryota</taxon>
        <taxon>Metazoa</taxon>
        <taxon>Ecdysozoa</taxon>
        <taxon>Arthropoda</taxon>
        <taxon>Hexapoda</taxon>
        <taxon>Insecta</taxon>
        <taxon>Pterygota</taxon>
        <taxon>Neoptera</taxon>
        <taxon>Paraneoptera</taxon>
        <taxon>Hemiptera</taxon>
        <taxon>Heteroptera</taxon>
        <taxon>Panheteroptera</taxon>
        <taxon>Cimicomorpha</taxon>
        <taxon>Miridae</taxon>
        <taxon>Mirini</taxon>
        <taxon>Lygus</taxon>
    </lineage>
</organism>
<evidence type="ECO:0000313" key="5">
    <source>
        <dbReference type="EMBL" id="JAG17481.1"/>
    </source>
</evidence>
<gene>
    <name evidence="5" type="ORF">CM83_44554</name>
    <name evidence="6" type="ORF">g.49140</name>
</gene>
<reference evidence="6" key="3">
    <citation type="journal article" date="2016" name="Gigascience">
        <title>De novo construction of an expanded transcriptome assembly for the western tarnished plant bug, Lygus hesperus.</title>
        <authorList>
            <person name="Tassone E.E."/>
            <person name="Geib S.M."/>
            <person name="Hall B."/>
            <person name="Fabrick J.A."/>
            <person name="Brent C.S."/>
            <person name="Hull J.J."/>
        </authorList>
    </citation>
    <scope>NUCLEOTIDE SEQUENCE</scope>
</reference>
<dbReference type="GO" id="GO:0030686">
    <property type="term" value="C:90S preribosome"/>
    <property type="evidence" value="ECO:0007669"/>
    <property type="project" value="InterPro"/>
</dbReference>
<comment type="subcellular location">
    <subcellularLocation>
        <location evidence="1">Nucleus</location>
        <location evidence="1">Nucleolus</location>
    </subcellularLocation>
</comment>
<reference evidence="5" key="1">
    <citation type="journal article" date="2014" name="PLoS ONE">
        <title>Transcriptome-Based Identification of ABC Transporters in the Western Tarnished Plant Bug Lygus hesperus.</title>
        <authorList>
            <person name="Hull J.J."/>
            <person name="Chaney K."/>
            <person name="Geib S.M."/>
            <person name="Fabrick J.A."/>
            <person name="Brent C.S."/>
            <person name="Walsh D."/>
            <person name="Lavine L.C."/>
        </authorList>
    </citation>
    <scope>NUCLEOTIDE SEQUENCE</scope>
</reference>
<feature type="region of interest" description="Disordered" evidence="4">
    <location>
        <begin position="156"/>
        <end position="180"/>
    </location>
</feature>
<keyword evidence="3" id="KW-0539">Nucleus</keyword>
<dbReference type="EMBL" id="GBHO01026123">
    <property type="protein sequence ID" value="JAG17481.1"/>
    <property type="molecule type" value="Transcribed_RNA"/>
</dbReference>
<dbReference type="InterPro" id="IPR028160">
    <property type="entry name" value="Slx9-like"/>
</dbReference>
<evidence type="ECO:0000256" key="3">
    <source>
        <dbReference type="ARBA" id="ARBA00023242"/>
    </source>
</evidence>
<reference evidence="5" key="2">
    <citation type="submission" date="2014-07" db="EMBL/GenBank/DDBJ databases">
        <authorList>
            <person name="Hull J."/>
        </authorList>
    </citation>
    <scope>NUCLEOTIDE SEQUENCE</scope>
</reference>
<sequence length="219" mass="24930">MGKQRRAREKYHLASVRARNKEMDGGGELIDETDKMSVGDKQSVGKLSLKIKPKGGIFDGLDIAVSNLNTCLADDTKSVHSLAKTFRSVKRSLGGKSMKKDDKKKLRHDMFLSKIDAFYKHRENLKKNKNRGPIDVSIKDLDNALPAVDMVFHKSDKKVKQPRPVSTKQKGIKKAKQRQKDLEQNYEAFKKIMEEVKSKEKILDVVTEHVQQKVLSQIE</sequence>
<evidence type="ECO:0000313" key="6">
    <source>
        <dbReference type="EMBL" id="JAQ16149.1"/>
    </source>
</evidence>
<accession>A0A0A9XCW0</accession>
<comment type="similarity">
    <text evidence="2">Belongs to the SLX9 family.</text>
</comment>